<dbReference type="InterPro" id="IPR030458">
    <property type="entry name" value="Glyco_hydro_31_AS"/>
</dbReference>
<evidence type="ECO:0000313" key="10">
    <source>
        <dbReference type="EMBL" id="NWU11764.1"/>
    </source>
</evidence>
<name>A0A7K5U5E9_CEPOR</name>
<protein>
    <recommendedName>
        <fullName evidence="6">Maltase</fullName>
    </recommendedName>
</protein>
<evidence type="ECO:0000256" key="6">
    <source>
        <dbReference type="ARBA" id="ARBA00041343"/>
    </source>
</evidence>
<dbReference type="InterPro" id="IPR000519">
    <property type="entry name" value="P_trefoil_dom"/>
</dbReference>
<dbReference type="GO" id="GO:0004558">
    <property type="term" value="F:alpha-1,4-glucosidase activity"/>
    <property type="evidence" value="ECO:0007669"/>
    <property type="project" value="TreeGrafter"/>
</dbReference>
<comment type="similarity">
    <text evidence="2 8">Belongs to the glycosyl hydrolase 31 family.</text>
</comment>
<dbReference type="CDD" id="cd14752">
    <property type="entry name" value="GH31_N"/>
    <property type="match status" value="1"/>
</dbReference>
<evidence type="ECO:0000256" key="5">
    <source>
        <dbReference type="ARBA" id="ARBA00023180"/>
    </source>
</evidence>
<dbReference type="Pfam" id="PF01055">
    <property type="entry name" value="Glyco_hydro_31_2nd"/>
    <property type="match status" value="1"/>
</dbReference>
<dbReference type="SUPFAM" id="SSF74650">
    <property type="entry name" value="Galactose mutarotase-like"/>
    <property type="match status" value="1"/>
</dbReference>
<evidence type="ECO:0000256" key="4">
    <source>
        <dbReference type="ARBA" id="ARBA00023157"/>
    </source>
</evidence>
<comment type="caution">
    <text evidence="7">Lacks conserved residue(s) required for the propagation of feature annotation.</text>
</comment>
<reference evidence="10 11" key="1">
    <citation type="submission" date="2019-09" db="EMBL/GenBank/DDBJ databases">
        <title>Bird 10,000 Genomes (B10K) Project - Family phase.</title>
        <authorList>
            <person name="Zhang G."/>
        </authorList>
    </citation>
    <scope>NUCLEOTIDE SEQUENCE [LARGE SCALE GENOMIC DNA]</scope>
    <source>
        <strain evidence="10">B10K-DU-001-01</strain>
        <tissue evidence="10">Muscle</tissue>
    </source>
</reference>
<dbReference type="FunFam" id="2.60.40.1760:FF:000001">
    <property type="entry name" value="Maltase-glucoamylase, intestinal"/>
    <property type="match status" value="1"/>
</dbReference>
<dbReference type="CDD" id="cd00111">
    <property type="entry name" value="Trefoil"/>
    <property type="match status" value="1"/>
</dbReference>
<feature type="non-terminal residue" evidence="10">
    <location>
        <position position="1"/>
    </location>
</feature>
<evidence type="ECO:0000256" key="2">
    <source>
        <dbReference type="ARBA" id="ARBA00007806"/>
    </source>
</evidence>
<dbReference type="Pfam" id="PF00088">
    <property type="entry name" value="Trefoil"/>
    <property type="match status" value="1"/>
</dbReference>
<dbReference type="Pfam" id="PF13802">
    <property type="entry name" value="Gal_mutarotas_2"/>
    <property type="match status" value="1"/>
</dbReference>
<dbReference type="SUPFAM" id="SSF51445">
    <property type="entry name" value="(Trans)glycosidases"/>
    <property type="match status" value="1"/>
</dbReference>
<keyword evidence="11" id="KW-1185">Reference proteome</keyword>
<dbReference type="GO" id="GO:0016020">
    <property type="term" value="C:membrane"/>
    <property type="evidence" value="ECO:0007669"/>
    <property type="project" value="UniProtKB-SubCell"/>
</dbReference>
<dbReference type="SUPFAM" id="SSF57492">
    <property type="entry name" value="Trefoil"/>
    <property type="match status" value="1"/>
</dbReference>
<gene>
    <name evidence="10" type="primary">Mgam_0</name>
    <name evidence="10" type="ORF">CEPORN_R08512</name>
</gene>
<dbReference type="Gene3D" id="3.20.20.80">
    <property type="entry name" value="Glycosidases"/>
    <property type="match status" value="1"/>
</dbReference>
<evidence type="ECO:0000313" key="11">
    <source>
        <dbReference type="Proteomes" id="UP000543364"/>
    </source>
</evidence>
<dbReference type="Gene3D" id="2.60.40.1760">
    <property type="entry name" value="glycosyl hydrolase (family 31)"/>
    <property type="match status" value="1"/>
</dbReference>
<dbReference type="Proteomes" id="UP000543364">
    <property type="component" value="Unassembled WGS sequence"/>
</dbReference>
<comment type="caution">
    <text evidence="10">The sequence shown here is derived from an EMBL/GenBank/DDBJ whole genome shotgun (WGS) entry which is preliminary data.</text>
</comment>
<dbReference type="InterPro" id="IPR025887">
    <property type="entry name" value="Glyco_hydro_31_N_dom"/>
</dbReference>
<proteinExistence type="inferred from homology"/>
<evidence type="ECO:0000256" key="1">
    <source>
        <dbReference type="ARBA" id="ARBA00004370"/>
    </source>
</evidence>
<keyword evidence="8" id="KW-0326">Glycosidase</keyword>
<dbReference type="PANTHER" id="PTHR22762">
    <property type="entry name" value="ALPHA-GLUCOSIDASE"/>
    <property type="match status" value="1"/>
</dbReference>
<dbReference type="InterPro" id="IPR000322">
    <property type="entry name" value="Glyco_hydro_31_TIM"/>
</dbReference>
<evidence type="ECO:0000256" key="3">
    <source>
        <dbReference type="ARBA" id="ARBA00023136"/>
    </source>
</evidence>
<dbReference type="PANTHER" id="PTHR22762:SF133">
    <property type="entry name" value="P-TYPE DOMAIN-CONTAINING PROTEIN"/>
    <property type="match status" value="1"/>
</dbReference>
<dbReference type="PROSITE" id="PS00129">
    <property type="entry name" value="GLYCOSYL_HYDROL_F31_1"/>
    <property type="match status" value="1"/>
</dbReference>
<dbReference type="GO" id="GO:0030246">
    <property type="term" value="F:carbohydrate binding"/>
    <property type="evidence" value="ECO:0007669"/>
    <property type="project" value="InterPro"/>
</dbReference>
<comment type="subcellular location">
    <subcellularLocation>
        <location evidence="1">Membrane</location>
    </subcellularLocation>
</comment>
<dbReference type="SMART" id="SM00018">
    <property type="entry name" value="PD"/>
    <property type="match status" value="1"/>
</dbReference>
<feature type="non-terminal residue" evidence="10">
    <location>
        <position position="618"/>
    </location>
</feature>
<keyword evidence="3" id="KW-0472">Membrane</keyword>
<dbReference type="GO" id="GO:0005975">
    <property type="term" value="P:carbohydrate metabolic process"/>
    <property type="evidence" value="ECO:0007669"/>
    <property type="project" value="InterPro"/>
</dbReference>
<keyword evidence="8" id="KW-0378">Hydrolase</keyword>
<keyword evidence="5" id="KW-0325">Glycoprotein</keyword>
<sequence length="618" mass="70767">QNSLLMNVTFNNYSDPNNLKFEEIRIYGVTREITSVTVYHNDVVQADPLSISYDSVNQVAVITGLQLELGHSYTLRWEQNLSIKERFDCYPSPDPTREKCEQLGCAWEETPNPDVPPCYYNSHNPYYLENLHFSLSGVVADLTLDSARIRASEASTTPITTLRLEVIYHLDNMLQFKIYDHANSRYEVPIPLNLPSSPTNSSQSRLYEVALQIQPFGIEIRRKSTGTVIWNSALPTFTFSDMFIQISTRLASEYIYGFGESEQPTFRHDVNWHTWGMFTRDQAPTYKLNSYGYHPFYMALEEDGNAHGVLLLNSNAMDVSFQPAPALTYRTIGGILDFYMFLGPTPEMVVQQYTELIGRPVMPAYWSLGFQLARYGYTNDTEVSQLVDDMKAADIPHDVQYVDIDYMERQLDFTLSSRFAGLPALVNRIKEEEGMRFIIILDPTISGNETDYPAFQRGVENNVFITRPDSNEIIYSKVWPFLPGVEVNESLPEQTQIQLYGAHAAFPDFFRPSTAEWWKREILEFYDNPTNPEKSVKFDGLWTDMNEPAAFSNAALDGCRNDLLNNPPYMPHLGYRSEGLTFKTPCMEGQQYLSDGTPVRHYDVHSLYGWSQAKPTLE</sequence>
<dbReference type="InterPro" id="IPR013780">
    <property type="entry name" value="Glyco_hydro_b"/>
</dbReference>
<dbReference type="Gene3D" id="2.60.40.1180">
    <property type="entry name" value="Golgi alpha-mannosidase II"/>
    <property type="match status" value="1"/>
</dbReference>
<accession>A0A7K5U5E9</accession>
<dbReference type="AlphaFoldDB" id="A0A7K5U5E9"/>
<dbReference type="PROSITE" id="PS51448">
    <property type="entry name" value="P_TREFOIL_2"/>
    <property type="match status" value="1"/>
</dbReference>
<evidence type="ECO:0000259" key="9">
    <source>
        <dbReference type="PROSITE" id="PS51448"/>
    </source>
</evidence>
<dbReference type="Gene3D" id="4.10.110.10">
    <property type="entry name" value="Spasmolytic Protein, domain 1"/>
    <property type="match status" value="1"/>
</dbReference>
<keyword evidence="4" id="KW-1015">Disulfide bond</keyword>
<dbReference type="InterPro" id="IPR044913">
    <property type="entry name" value="P_trefoil_dom_sf"/>
</dbReference>
<evidence type="ECO:0000256" key="7">
    <source>
        <dbReference type="PROSITE-ProRule" id="PRU00779"/>
    </source>
</evidence>
<feature type="domain" description="P-type" evidence="9">
    <location>
        <begin position="77"/>
        <end position="122"/>
    </location>
</feature>
<dbReference type="InterPro" id="IPR011013">
    <property type="entry name" value="Gal_mutarotase_sf_dom"/>
</dbReference>
<evidence type="ECO:0000256" key="8">
    <source>
        <dbReference type="RuleBase" id="RU361185"/>
    </source>
</evidence>
<dbReference type="EMBL" id="VZRE01008301">
    <property type="protein sequence ID" value="NWU11764.1"/>
    <property type="molecule type" value="Genomic_DNA"/>
</dbReference>
<organism evidence="10 11">
    <name type="scientific">Cephalopterus ornatus</name>
    <name type="common">Amazonian umbrellabird</name>
    <dbReference type="NCBI Taxonomy" id="114276"/>
    <lineage>
        <taxon>Eukaryota</taxon>
        <taxon>Metazoa</taxon>
        <taxon>Chordata</taxon>
        <taxon>Craniata</taxon>
        <taxon>Vertebrata</taxon>
        <taxon>Euteleostomi</taxon>
        <taxon>Archelosauria</taxon>
        <taxon>Archosauria</taxon>
        <taxon>Dinosauria</taxon>
        <taxon>Saurischia</taxon>
        <taxon>Theropoda</taxon>
        <taxon>Coelurosauria</taxon>
        <taxon>Aves</taxon>
        <taxon>Neognathae</taxon>
        <taxon>Neoaves</taxon>
        <taxon>Telluraves</taxon>
        <taxon>Australaves</taxon>
        <taxon>Passeriformes</taxon>
        <taxon>Cotingidae</taxon>
        <taxon>Cephalopterus</taxon>
    </lineage>
</organism>
<dbReference type="InterPro" id="IPR017853">
    <property type="entry name" value="GH"/>
</dbReference>